<gene>
    <name evidence="1" type="ORF">BQ2448_5019</name>
</gene>
<sequence>MCIGNWATKDAANDAAGEKRNMLMIYFHAEIKYSTAIFRRSSVAQPSNTVPAKRPADAVSGTLYIDDDDDESL</sequence>
<evidence type="ECO:0000313" key="1">
    <source>
        <dbReference type="EMBL" id="SCV67408.1"/>
    </source>
</evidence>
<name>A0A238F8B3_9BASI</name>
<protein>
    <submittedName>
        <fullName evidence="1">BQ2448_5019 protein</fullName>
    </submittedName>
</protein>
<keyword evidence="2" id="KW-1185">Reference proteome</keyword>
<proteinExistence type="predicted"/>
<accession>A0A238F8B3</accession>
<dbReference type="Proteomes" id="UP000198372">
    <property type="component" value="Unassembled WGS sequence"/>
</dbReference>
<reference evidence="2" key="1">
    <citation type="submission" date="2016-09" db="EMBL/GenBank/DDBJ databases">
        <authorList>
            <person name="Jeantristanb JTB J.-T."/>
            <person name="Ricardo R."/>
        </authorList>
    </citation>
    <scope>NUCLEOTIDE SEQUENCE [LARGE SCALE GENOMIC DNA]</scope>
</reference>
<evidence type="ECO:0000313" key="2">
    <source>
        <dbReference type="Proteomes" id="UP000198372"/>
    </source>
</evidence>
<dbReference type="EMBL" id="FMSP01000002">
    <property type="protein sequence ID" value="SCV67408.1"/>
    <property type="molecule type" value="Genomic_DNA"/>
</dbReference>
<dbReference type="AlphaFoldDB" id="A0A238F8B3"/>
<organism evidence="1 2">
    <name type="scientific">Microbotryum intermedium</name>
    <dbReference type="NCBI Taxonomy" id="269621"/>
    <lineage>
        <taxon>Eukaryota</taxon>
        <taxon>Fungi</taxon>
        <taxon>Dikarya</taxon>
        <taxon>Basidiomycota</taxon>
        <taxon>Pucciniomycotina</taxon>
        <taxon>Microbotryomycetes</taxon>
        <taxon>Microbotryales</taxon>
        <taxon>Microbotryaceae</taxon>
        <taxon>Microbotryum</taxon>
    </lineage>
</organism>